<keyword evidence="14" id="KW-1185">Reference proteome</keyword>
<dbReference type="GO" id="GO:0006979">
    <property type="term" value="P:response to oxidative stress"/>
    <property type="evidence" value="ECO:0007669"/>
    <property type="project" value="TreeGrafter"/>
</dbReference>
<proteinExistence type="inferred from homology"/>
<dbReference type="RefSeq" id="WP_146447779.1">
    <property type="nucleotide sequence ID" value="NZ_SJPS01000001.1"/>
</dbReference>
<dbReference type="InterPro" id="IPR045020">
    <property type="entry name" value="PRX_1cys"/>
</dbReference>
<evidence type="ECO:0000256" key="9">
    <source>
        <dbReference type="HAMAP-Rule" id="MF_00401"/>
    </source>
</evidence>
<sequence length="233" mass="25966">MSIQVQTSMPRLNEAAPDFEAKTTHGPKKLSDYKGSWLILFSHPSDFTPVCTTEFMAFAKAHNEFRALNCELLGLSIDSVFSHLAWTNSIKEKFGVEIPFPIIEDLSMQVAHSYGMIQPGASDTSAVRTTFLIDPEGVLRAMVYYPMSNGRSIDEFLRLLKAMQTSDEHKVATPEGWELGDDVIVPPPATAEAATERMQSKQYDCVDWYFCTKPYPNGKSSSSSGTRHLESVK</sequence>
<feature type="disulfide bond" description="Interchain (with Cys-211); in linked form" evidence="9">
    <location>
        <position position="51"/>
    </location>
</feature>
<dbReference type="GO" id="GO:0042744">
    <property type="term" value="P:hydrogen peroxide catabolic process"/>
    <property type="evidence" value="ECO:0007669"/>
    <property type="project" value="TreeGrafter"/>
</dbReference>
<dbReference type="GO" id="GO:0008379">
    <property type="term" value="F:thioredoxin peroxidase activity"/>
    <property type="evidence" value="ECO:0007669"/>
    <property type="project" value="TreeGrafter"/>
</dbReference>
<keyword evidence="2 9" id="KW-0963">Cytoplasm</keyword>
<evidence type="ECO:0000256" key="3">
    <source>
        <dbReference type="ARBA" id="ARBA00022559"/>
    </source>
</evidence>
<organism evidence="13 14">
    <name type="scientific">Bythopirellula polymerisocia</name>
    <dbReference type="NCBI Taxonomy" id="2528003"/>
    <lineage>
        <taxon>Bacteria</taxon>
        <taxon>Pseudomonadati</taxon>
        <taxon>Planctomycetota</taxon>
        <taxon>Planctomycetia</taxon>
        <taxon>Pirellulales</taxon>
        <taxon>Lacipirellulaceae</taxon>
        <taxon>Bythopirellula</taxon>
    </lineage>
</organism>
<feature type="domain" description="Thioredoxin" evidence="12">
    <location>
        <begin position="10"/>
        <end position="165"/>
    </location>
</feature>
<keyword evidence="9" id="KW-1015">Disulfide bond</keyword>
<dbReference type="CDD" id="cd03016">
    <property type="entry name" value="PRX_1cys"/>
    <property type="match status" value="1"/>
</dbReference>
<dbReference type="AlphaFoldDB" id="A0A5C6CZE9"/>
<feature type="active site" description="Cysteine sulfenic acid (-SOH) intermediate" evidence="9">
    <location>
        <position position="51"/>
    </location>
</feature>
<name>A0A5C6CZE9_9BACT</name>
<dbReference type="PANTHER" id="PTHR10681">
    <property type="entry name" value="THIOREDOXIN PEROXIDASE"/>
    <property type="match status" value="1"/>
</dbReference>
<dbReference type="FunFam" id="3.40.30.10:FF:000011">
    <property type="entry name" value="Peroxiredoxin PRX1"/>
    <property type="match status" value="1"/>
</dbReference>
<feature type="disulfide bond" description="Alternate" evidence="9">
    <location>
        <begin position="205"/>
        <end position="211"/>
    </location>
</feature>
<comment type="miscellaneous">
    <text evidence="9">The active site is a conserved redox-active cysteine residue, the peroxidatic cysteine (C(P)), which makes the nucleophilic attack on the peroxide substrate. The peroxide oxidizes the C(P)-SH to cysteine sulfenic acid (C(P)-SOH), which then reacts with another cysteine residue, the resolving cysteine (C(R)), to form a disulfide bridge. The disulfide is subsequently reduced by an appropriate electron donor to complete the catalytic cycle. Although the primary sequence of this enzyme is similar to those of the 1-Cys Prx6 enzymes, its catalytic properties resemble those of the typical 2-Cys Prxs and C(R) is provided by the other dimeric subunit to form an intersubunit disulfide. The disulfide is subsequently reduced by thioredoxin.</text>
</comment>
<dbReference type="HAMAP" id="MF_00401">
    <property type="entry name" value="Peroxiredoxin"/>
    <property type="match status" value="1"/>
</dbReference>
<dbReference type="GO" id="GO:0005829">
    <property type="term" value="C:cytosol"/>
    <property type="evidence" value="ECO:0007669"/>
    <property type="project" value="TreeGrafter"/>
</dbReference>
<feature type="region of interest" description="Disordered" evidence="11">
    <location>
        <begin position="1"/>
        <end position="26"/>
    </location>
</feature>
<dbReference type="Gene3D" id="3.40.30.10">
    <property type="entry name" value="Glutaredoxin"/>
    <property type="match status" value="1"/>
</dbReference>
<dbReference type="GO" id="GO:0045454">
    <property type="term" value="P:cell redox homeostasis"/>
    <property type="evidence" value="ECO:0007669"/>
    <property type="project" value="TreeGrafter"/>
</dbReference>
<evidence type="ECO:0000259" key="12">
    <source>
        <dbReference type="PROSITE" id="PS51352"/>
    </source>
</evidence>
<dbReference type="InterPro" id="IPR036249">
    <property type="entry name" value="Thioredoxin-like_sf"/>
</dbReference>
<dbReference type="Proteomes" id="UP000318437">
    <property type="component" value="Unassembled WGS sequence"/>
</dbReference>
<dbReference type="NCBIfam" id="NF009668">
    <property type="entry name" value="PRK13189.1"/>
    <property type="match status" value="1"/>
</dbReference>
<dbReference type="Pfam" id="PF00578">
    <property type="entry name" value="AhpC-TSA"/>
    <property type="match status" value="1"/>
</dbReference>
<comment type="similarity">
    <text evidence="1">Belongs to the peroxiredoxin family. AhpC/Prx1 subfamily.</text>
</comment>
<protein>
    <recommendedName>
        <fullName evidence="9">Peroxiredoxin</fullName>
        <ecNumber evidence="9">1.11.1.24</ecNumber>
    </recommendedName>
    <alternativeName>
        <fullName evidence="9">Thioredoxin peroxidase</fullName>
    </alternativeName>
    <alternativeName>
        <fullName evidence="9">Thioredoxin-dependent peroxiredoxin</fullName>
    </alternativeName>
</protein>
<reference evidence="13 14" key="1">
    <citation type="submission" date="2019-02" db="EMBL/GenBank/DDBJ databases">
        <title>Deep-cultivation of Planctomycetes and their phenomic and genomic characterization uncovers novel biology.</title>
        <authorList>
            <person name="Wiegand S."/>
            <person name="Jogler M."/>
            <person name="Boedeker C."/>
            <person name="Pinto D."/>
            <person name="Vollmers J."/>
            <person name="Rivas-Marin E."/>
            <person name="Kohn T."/>
            <person name="Peeters S.H."/>
            <person name="Heuer A."/>
            <person name="Rast P."/>
            <person name="Oberbeckmann S."/>
            <person name="Bunk B."/>
            <person name="Jeske O."/>
            <person name="Meyerdierks A."/>
            <person name="Storesund J.E."/>
            <person name="Kallscheuer N."/>
            <person name="Luecker S."/>
            <person name="Lage O.M."/>
            <person name="Pohl T."/>
            <person name="Merkel B.J."/>
            <person name="Hornburger P."/>
            <person name="Mueller R.-W."/>
            <person name="Bruemmer F."/>
            <person name="Labrenz M."/>
            <person name="Spormann A.M."/>
            <person name="Op Den Camp H."/>
            <person name="Overmann J."/>
            <person name="Amann R."/>
            <person name="Jetten M.S.M."/>
            <person name="Mascher T."/>
            <person name="Medema M.H."/>
            <person name="Devos D.P."/>
            <person name="Kaster A.-K."/>
            <person name="Ovreas L."/>
            <person name="Rohde M."/>
            <person name="Galperin M.Y."/>
            <person name="Jogler C."/>
        </authorList>
    </citation>
    <scope>NUCLEOTIDE SEQUENCE [LARGE SCALE GENOMIC DNA]</scope>
    <source>
        <strain evidence="13 14">Pla144</strain>
    </source>
</reference>
<comment type="subcellular location">
    <subcellularLocation>
        <location evidence="9">Cytoplasm</location>
    </subcellularLocation>
</comment>
<dbReference type="GO" id="GO:0033554">
    <property type="term" value="P:cellular response to stress"/>
    <property type="evidence" value="ECO:0007669"/>
    <property type="project" value="TreeGrafter"/>
</dbReference>
<evidence type="ECO:0000256" key="2">
    <source>
        <dbReference type="ARBA" id="ARBA00022490"/>
    </source>
</evidence>
<dbReference type="InterPro" id="IPR013766">
    <property type="entry name" value="Thioredoxin_domain"/>
</dbReference>
<dbReference type="PANTHER" id="PTHR10681:SF128">
    <property type="entry name" value="THIOREDOXIN-DEPENDENT PEROXIDE REDUCTASE, MITOCHONDRIAL"/>
    <property type="match status" value="1"/>
</dbReference>
<keyword evidence="3 9" id="KW-0575">Peroxidase</keyword>
<dbReference type="InterPro" id="IPR022915">
    <property type="entry name" value="Peroxiredoxin_TDXH"/>
</dbReference>
<feature type="compositionally biased region" description="Polar residues" evidence="11">
    <location>
        <begin position="1"/>
        <end position="10"/>
    </location>
</feature>
<dbReference type="EC" id="1.11.1.24" evidence="9"/>
<evidence type="ECO:0000256" key="5">
    <source>
        <dbReference type="ARBA" id="ARBA00023002"/>
    </source>
</evidence>
<feature type="binding site" evidence="9">
    <location>
        <position position="128"/>
    </location>
    <ligand>
        <name>substrate</name>
    </ligand>
</feature>
<dbReference type="OrthoDB" id="9812811at2"/>
<dbReference type="PIRSF" id="PIRSF000239">
    <property type="entry name" value="AHPC"/>
    <property type="match status" value="1"/>
</dbReference>
<gene>
    <name evidence="13" type="primary">prxU</name>
    <name evidence="13" type="ORF">Pla144_05870</name>
</gene>
<evidence type="ECO:0000256" key="1">
    <source>
        <dbReference type="ARBA" id="ARBA00009796"/>
    </source>
</evidence>
<feature type="disulfide bond" description="Interchain (with Cys-51); in linked form" evidence="9">
    <location>
        <position position="211"/>
    </location>
</feature>
<dbReference type="InterPro" id="IPR050217">
    <property type="entry name" value="Peroxiredoxin"/>
</dbReference>
<dbReference type="SUPFAM" id="SSF52833">
    <property type="entry name" value="Thioredoxin-like"/>
    <property type="match status" value="1"/>
</dbReference>
<keyword evidence="4 9" id="KW-0049">Antioxidant</keyword>
<keyword evidence="5 9" id="KW-0560">Oxidoreductase</keyword>
<dbReference type="Pfam" id="PF10417">
    <property type="entry name" value="1-cysPrx_C"/>
    <property type="match status" value="1"/>
</dbReference>
<evidence type="ECO:0000256" key="4">
    <source>
        <dbReference type="ARBA" id="ARBA00022862"/>
    </source>
</evidence>
<comment type="catalytic activity">
    <reaction evidence="9">
        <text>a hydroperoxide + [thioredoxin]-dithiol = an alcohol + [thioredoxin]-disulfide + H2O</text>
        <dbReference type="Rhea" id="RHEA:62620"/>
        <dbReference type="Rhea" id="RHEA-COMP:10698"/>
        <dbReference type="Rhea" id="RHEA-COMP:10700"/>
        <dbReference type="ChEBI" id="CHEBI:15377"/>
        <dbReference type="ChEBI" id="CHEBI:29950"/>
        <dbReference type="ChEBI" id="CHEBI:30879"/>
        <dbReference type="ChEBI" id="CHEBI:35924"/>
        <dbReference type="ChEBI" id="CHEBI:50058"/>
        <dbReference type="EC" id="1.11.1.24"/>
    </reaction>
</comment>
<dbReference type="InterPro" id="IPR000866">
    <property type="entry name" value="AhpC/TSA"/>
</dbReference>
<dbReference type="InterPro" id="IPR019479">
    <property type="entry name" value="Peroxiredoxin_C"/>
</dbReference>
<comment type="similarity">
    <text evidence="7 9">Belongs to the peroxiredoxin family. Prx6 subfamily.</text>
</comment>
<comment type="subunit">
    <text evidence="9">Homodecamer. Pentamer of dimers that assemble into a ring structure.</text>
</comment>
<evidence type="ECO:0000256" key="7">
    <source>
        <dbReference type="ARBA" id="ARBA00025719"/>
    </source>
</evidence>
<dbReference type="EMBL" id="SJPS01000001">
    <property type="protein sequence ID" value="TWU29808.1"/>
    <property type="molecule type" value="Genomic_DNA"/>
</dbReference>
<dbReference type="PROSITE" id="PS51352">
    <property type="entry name" value="THIOREDOXIN_2"/>
    <property type="match status" value="1"/>
</dbReference>
<evidence type="ECO:0000256" key="10">
    <source>
        <dbReference type="PIRSR" id="PIRSR000239-1"/>
    </source>
</evidence>
<evidence type="ECO:0000313" key="14">
    <source>
        <dbReference type="Proteomes" id="UP000318437"/>
    </source>
</evidence>
<dbReference type="Gene3D" id="3.30.1020.10">
    <property type="entry name" value="Antioxidant, Horf6, Chain A, domain2"/>
    <property type="match status" value="1"/>
</dbReference>
<accession>A0A5C6CZE9</accession>
<keyword evidence="6 9" id="KW-0676">Redox-active center</keyword>
<evidence type="ECO:0000256" key="11">
    <source>
        <dbReference type="SAM" id="MobiDB-lite"/>
    </source>
</evidence>
<dbReference type="InterPro" id="IPR024706">
    <property type="entry name" value="Peroxiredoxin_AhpC-typ"/>
</dbReference>
<feature type="active site" description="Cysteine sulfenic acid (-SOH) intermediate; for peroxidase activity" evidence="10">
    <location>
        <position position="51"/>
    </location>
</feature>
<evidence type="ECO:0000256" key="8">
    <source>
        <dbReference type="ARBA" id="ARBA00037420"/>
    </source>
</evidence>
<comment type="caution">
    <text evidence="13">The sequence shown here is derived from an EMBL/GenBank/DDBJ whole genome shotgun (WGS) entry which is preliminary data.</text>
</comment>
<evidence type="ECO:0000256" key="6">
    <source>
        <dbReference type="ARBA" id="ARBA00023284"/>
    </source>
</evidence>
<comment type="function">
    <text evidence="8 9">Thiol-specific peroxidase that catalyzes the reduction of hydrogen peroxide and organic hydroperoxides to water and alcohols, respectively. Plays a role in cell protection against oxidative stress by detoxifying peroxides.</text>
</comment>
<evidence type="ECO:0000313" key="13">
    <source>
        <dbReference type="EMBL" id="TWU29808.1"/>
    </source>
</evidence>